<protein>
    <recommendedName>
        <fullName evidence="11">Pinin/SDK/MemA protein domain-containing protein</fullName>
    </recommendedName>
</protein>
<dbReference type="GO" id="GO:0005797">
    <property type="term" value="C:Golgi medial cisterna"/>
    <property type="evidence" value="ECO:0007669"/>
    <property type="project" value="TreeGrafter"/>
</dbReference>
<dbReference type="Proteomes" id="UP000242875">
    <property type="component" value="Unassembled WGS sequence"/>
</dbReference>
<feature type="region of interest" description="Disordered" evidence="10">
    <location>
        <begin position="218"/>
        <end position="269"/>
    </location>
</feature>
<dbReference type="GO" id="GO:0005801">
    <property type="term" value="C:cis-Golgi network"/>
    <property type="evidence" value="ECO:0007669"/>
    <property type="project" value="InterPro"/>
</dbReference>
<comment type="caution">
    <text evidence="12">The sequence shown here is derived from an EMBL/GenBank/DDBJ whole genome shotgun (WGS) entry which is preliminary data.</text>
</comment>
<feature type="compositionally biased region" description="Basic and acidic residues" evidence="10">
    <location>
        <begin position="259"/>
        <end position="268"/>
    </location>
</feature>
<reference evidence="12 13" key="1">
    <citation type="journal article" date="2017" name="Mycologia">
        <title>Bifiguratus adelaidae, gen. et sp. nov., a new member of Mucoromycotina in endophytic and soil-dwelling habitats.</title>
        <authorList>
            <person name="Torres-Cruz T.J."/>
            <person name="Billingsley Tobias T.L."/>
            <person name="Almatruk M."/>
            <person name="Hesse C."/>
            <person name="Kuske C.R."/>
            <person name="Desiro A."/>
            <person name="Benucci G.M."/>
            <person name="Bonito G."/>
            <person name="Stajich J.E."/>
            <person name="Dunlap C."/>
            <person name="Arnold A.E."/>
            <person name="Porras-Alfaro A."/>
        </authorList>
    </citation>
    <scope>NUCLEOTIDE SEQUENCE [LARGE SCALE GENOMIC DNA]</scope>
    <source>
        <strain evidence="12 13">AZ0501</strain>
    </source>
</reference>
<gene>
    <name evidence="12" type="ORF">BZG36_03621</name>
</gene>
<dbReference type="PANTHER" id="PTHR21094">
    <property type="entry name" value="GOS-28 SNARE- RELATED"/>
    <property type="match status" value="1"/>
</dbReference>
<dbReference type="GO" id="GO:0015031">
    <property type="term" value="P:protein transport"/>
    <property type="evidence" value="ECO:0007669"/>
    <property type="project" value="UniProtKB-KW"/>
</dbReference>
<evidence type="ECO:0000256" key="2">
    <source>
        <dbReference type="ARBA" id="ARBA00008473"/>
    </source>
</evidence>
<evidence type="ECO:0000256" key="5">
    <source>
        <dbReference type="ARBA" id="ARBA00022927"/>
    </source>
</evidence>
<keyword evidence="6" id="KW-1133">Transmembrane helix</keyword>
<dbReference type="PANTHER" id="PTHR21094:SF2">
    <property type="entry name" value="GOLGI SNAP RECEPTOR COMPLEX MEMBER 1"/>
    <property type="match status" value="1"/>
</dbReference>
<dbReference type="GO" id="GO:0000139">
    <property type="term" value="C:Golgi membrane"/>
    <property type="evidence" value="ECO:0007669"/>
    <property type="project" value="UniProtKB-SubCell"/>
</dbReference>
<keyword evidence="3" id="KW-0813">Transport</keyword>
<evidence type="ECO:0000256" key="6">
    <source>
        <dbReference type="ARBA" id="ARBA00022989"/>
    </source>
</evidence>
<dbReference type="Pfam" id="PF12352">
    <property type="entry name" value="V-SNARE_C"/>
    <property type="match status" value="1"/>
</dbReference>
<keyword evidence="7" id="KW-0333">Golgi apparatus</keyword>
<feature type="domain" description="Pinin/SDK/MemA protein" evidence="11">
    <location>
        <begin position="267"/>
        <end position="320"/>
    </location>
</feature>
<dbReference type="EMBL" id="MVBO01000058">
    <property type="protein sequence ID" value="OZJ04011.1"/>
    <property type="molecule type" value="Genomic_DNA"/>
</dbReference>
<dbReference type="OrthoDB" id="422156at2759"/>
<keyword evidence="9" id="KW-0175">Coiled coil</keyword>
<evidence type="ECO:0000256" key="4">
    <source>
        <dbReference type="ARBA" id="ARBA00022692"/>
    </source>
</evidence>
<evidence type="ECO:0000256" key="8">
    <source>
        <dbReference type="ARBA" id="ARBA00023136"/>
    </source>
</evidence>
<dbReference type="GO" id="GO:0031201">
    <property type="term" value="C:SNARE complex"/>
    <property type="evidence" value="ECO:0007669"/>
    <property type="project" value="TreeGrafter"/>
</dbReference>
<feature type="coiled-coil region" evidence="9">
    <location>
        <begin position="284"/>
        <end position="319"/>
    </location>
</feature>
<dbReference type="GO" id="GO:0006906">
    <property type="term" value="P:vesicle fusion"/>
    <property type="evidence" value="ECO:0007669"/>
    <property type="project" value="TreeGrafter"/>
</dbReference>
<keyword evidence="4" id="KW-0812">Transmembrane</keyword>
<dbReference type="AlphaFoldDB" id="A0A261Y093"/>
<evidence type="ECO:0000259" key="11">
    <source>
        <dbReference type="Pfam" id="PF04696"/>
    </source>
</evidence>
<feature type="region of interest" description="Disordered" evidence="10">
    <location>
        <begin position="367"/>
        <end position="429"/>
    </location>
</feature>
<evidence type="ECO:0000313" key="13">
    <source>
        <dbReference type="Proteomes" id="UP000242875"/>
    </source>
</evidence>
<comment type="similarity">
    <text evidence="2">Belongs to the GOSR1 family.</text>
</comment>
<name>A0A261Y093_9FUNG</name>
<proteinExistence type="inferred from homology"/>
<accession>A0A261Y093</accession>
<dbReference type="GO" id="GO:0006888">
    <property type="term" value="P:endoplasmic reticulum to Golgi vesicle-mediated transport"/>
    <property type="evidence" value="ECO:0007669"/>
    <property type="project" value="InterPro"/>
</dbReference>
<organism evidence="12 13">
    <name type="scientific">Bifiguratus adelaidae</name>
    <dbReference type="NCBI Taxonomy" id="1938954"/>
    <lineage>
        <taxon>Eukaryota</taxon>
        <taxon>Fungi</taxon>
        <taxon>Fungi incertae sedis</taxon>
        <taxon>Mucoromycota</taxon>
        <taxon>Mucoromycotina</taxon>
        <taxon>Endogonomycetes</taxon>
        <taxon>Endogonales</taxon>
        <taxon>Endogonales incertae sedis</taxon>
        <taxon>Bifiguratus</taxon>
    </lineage>
</organism>
<sequence>MAYRPTFSSRNSSNTLSPDVQIGTPHSTTIAIDDFDSSHNQQHSWEYLRKQARTLENEVETEMSAFSRIASQANKLLQSGKGGDGLGEDPAEPLIGNELAERRVDELLNKLSLIISSMTEYLDRPSGHPTSPSMLHMLQRHKDILYDYNKEFRRIKATVKAAKDHWELMRSVHGESRSYIPNGSVSDYMLTERSRIDNSHHMTDMVLEQAYATREDLNRQRATIVVPEGSRPSTKRGAGDENGLHDSTPNNDSQPKKPRMSDNADLQKRSKRMFGVLLGTLNKFKDETSKMSEAAQKRKDLEARLADKLQKDREELHEQKVATAEYNLRTAHFLKTTTEPALYYLPKALSQDMDDKLTSQIQQATAAYEDVKQQAEKEAQEAKEEAAEDSPKKDTDSVSEKQVATPQNPPADPPITESTTGGDDKESGE</sequence>
<feature type="domain" description="Pinin/SDK/MemA protein" evidence="11">
    <location>
        <begin position="325"/>
        <end position="362"/>
    </location>
</feature>
<evidence type="ECO:0000256" key="10">
    <source>
        <dbReference type="SAM" id="MobiDB-lite"/>
    </source>
</evidence>
<dbReference type="GO" id="GO:0048219">
    <property type="term" value="P:inter-Golgi cisterna vesicle-mediated transport"/>
    <property type="evidence" value="ECO:0007669"/>
    <property type="project" value="TreeGrafter"/>
</dbReference>
<evidence type="ECO:0000256" key="1">
    <source>
        <dbReference type="ARBA" id="ARBA00004409"/>
    </source>
</evidence>
<keyword evidence="5" id="KW-0653">Protein transport</keyword>
<feature type="region of interest" description="Disordered" evidence="10">
    <location>
        <begin position="1"/>
        <end position="25"/>
    </location>
</feature>
<keyword evidence="13" id="KW-1185">Reference proteome</keyword>
<evidence type="ECO:0000256" key="9">
    <source>
        <dbReference type="SAM" id="Coils"/>
    </source>
</evidence>
<evidence type="ECO:0000256" key="3">
    <source>
        <dbReference type="ARBA" id="ARBA00022448"/>
    </source>
</evidence>
<feature type="compositionally biased region" description="Basic and acidic residues" evidence="10">
    <location>
        <begin position="369"/>
        <end position="399"/>
    </location>
</feature>
<dbReference type="Pfam" id="PF04696">
    <property type="entry name" value="Pinin_SDK_memA"/>
    <property type="match status" value="2"/>
</dbReference>
<dbReference type="GO" id="GO:0005484">
    <property type="term" value="F:SNAP receptor activity"/>
    <property type="evidence" value="ECO:0007669"/>
    <property type="project" value="TreeGrafter"/>
</dbReference>
<evidence type="ECO:0000256" key="7">
    <source>
        <dbReference type="ARBA" id="ARBA00023034"/>
    </source>
</evidence>
<comment type="subcellular location">
    <subcellularLocation>
        <location evidence="1">Golgi apparatus membrane</location>
        <topology evidence="1">Single-pass type IV membrane protein</topology>
    </subcellularLocation>
</comment>
<dbReference type="InterPro" id="IPR023601">
    <property type="entry name" value="Golgi_SNAP_su1"/>
</dbReference>
<keyword evidence="8" id="KW-0472">Membrane</keyword>
<dbReference type="InterPro" id="IPR006786">
    <property type="entry name" value="Pinin_SDK_MemA"/>
</dbReference>
<evidence type="ECO:0000313" key="12">
    <source>
        <dbReference type="EMBL" id="OZJ04011.1"/>
    </source>
</evidence>